<comment type="function">
    <text evidence="11">Responsible for channeling the electrons from the oxidation of dihydroorotate from the FMN redox center in the PyrD type B subunit to the ultimate electron acceptor NAD(+).</text>
</comment>
<name>A0A1H3AUM3_9BACI</name>
<evidence type="ECO:0000256" key="4">
    <source>
        <dbReference type="ARBA" id="ARBA00022714"/>
    </source>
</evidence>
<evidence type="ECO:0000256" key="2">
    <source>
        <dbReference type="ARBA" id="ARBA00022448"/>
    </source>
</evidence>
<feature type="binding site" evidence="11">
    <location>
        <position position="213"/>
    </location>
    <ligand>
        <name>[2Fe-2S] cluster</name>
        <dbReference type="ChEBI" id="CHEBI:190135"/>
    </ligand>
</feature>
<dbReference type="InterPro" id="IPR039261">
    <property type="entry name" value="FNR_nucleotide-bd"/>
</dbReference>
<evidence type="ECO:0000256" key="1">
    <source>
        <dbReference type="ARBA" id="ARBA00006422"/>
    </source>
</evidence>
<evidence type="ECO:0000256" key="9">
    <source>
        <dbReference type="ARBA" id="ARBA00023004"/>
    </source>
</evidence>
<comment type="caution">
    <text evidence="11">Lacks conserved residue(s) required for the propagation of feature annotation.</text>
</comment>
<feature type="binding site" evidence="11">
    <location>
        <position position="229"/>
    </location>
    <ligand>
        <name>[2Fe-2S] cluster</name>
        <dbReference type="ChEBI" id="CHEBI:190135"/>
    </ligand>
</feature>
<evidence type="ECO:0000313" key="13">
    <source>
        <dbReference type="EMBL" id="SDX33118.1"/>
    </source>
</evidence>
<dbReference type="PANTHER" id="PTHR43513">
    <property type="entry name" value="DIHYDROOROTATE DEHYDROGENASE B (NAD(+)), ELECTRON TRANSFER SUBUNIT"/>
    <property type="match status" value="1"/>
</dbReference>
<comment type="cofactor">
    <cofactor evidence="11">
        <name>FAD</name>
        <dbReference type="ChEBI" id="CHEBI:57692"/>
    </cofactor>
    <text evidence="11">Binds 1 FAD per subunit.</text>
</comment>
<evidence type="ECO:0000256" key="6">
    <source>
        <dbReference type="ARBA" id="ARBA00022827"/>
    </source>
</evidence>
<evidence type="ECO:0000313" key="14">
    <source>
        <dbReference type="Proteomes" id="UP000198647"/>
    </source>
</evidence>
<keyword evidence="14" id="KW-1185">Reference proteome</keyword>
<dbReference type="InterPro" id="IPR001433">
    <property type="entry name" value="OxRdtase_FAD/NAD-bd"/>
</dbReference>
<keyword evidence="4 11" id="KW-0001">2Fe-2S</keyword>
<comment type="caution">
    <text evidence="13">The sequence shown here is derived from an EMBL/GenBank/DDBJ whole genome shotgun (WGS) entry which is preliminary data.</text>
</comment>
<dbReference type="Gene3D" id="2.10.240.10">
    <property type="entry name" value="Dihydroorotate dehydrogenase, electron transfer subunit"/>
    <property type="match status" value="1"/>
</dbReference>
<organism evidence="13 14">
    <name type="scientific">Salimicrobium album</name>
    <dbReference type="NCBI Taxonomy" id="50717"/>
    <lineage>
        <taxon>Bacteria</taxon>
        <taxon>Bacillati</taxon>
        <taxon>Bacillota</taxon>
        <taxon>Bacilli</taxon>
        <taxon>Bacillales</taxon>
        <taxon>Bacillaceae</taxon>
        <taxon>Salimicrobium</taxon>
    </lineage>
</organism>
<dbReference type="InterPro" id="IPR037117">
    <property type="entry name" value="Dihydroorotate_DH_ele_sf"/>
</dbReference>
<evidence type="ECO:0000256" key="3">
    <source>
        <dbReference type="ARBA" id="ARBA00022630"/>
    </source>
</evidence>
<feature type="binding site" evidence="11">
    <location>
        <begin position="71"/>
        <end position="72"/>
    </location>
    <ligand>
        <name>FAD</name>
        <dbReference type="ChEBI" id="CHEBI:57692"/>
    </ligand>
</feature>
<comment type="pathway">
    <text evidence="11">Pyrimidine metabolism; UMP biosynthesis via de novo pathway; orotate from (S)-dihydroorotate (NAD(+) route): step 1/1.</text>
</comment>
<dbReference type="Proteomes" id="UP000198647">
    <property type="component" value="Unassembled WGS sequence"/>
</dbReference>
<feature type="domain" description="FAD-binding FR-type" evidence="12">
    <location>
        <begin position="1"/>
        <end position="96"/>
    </location>
</feature>
<dbReference type="InterPro" id="IPR017938">
    <property type="entry name" value="Riboflavin_synthase-like_b-brl"/>
</dbReference>
<dbReference type="Pfam" id="PF10418">
    <property type="entry name" value="DHODB_Fe-S_bind"/>
    <property type="match status" value="1"/>
</dbReference>
<dbReference type="InterPro" id="IPR012165">
    <property type="entry name" value="Cyt_c3_hydrogenase_gsu"/>
</dbReference>
<dbReference type="InterPro" id="IPR050353">
    <property type="entry name" value="PyrK_electron_transfer"/>
</dbReference>
<keyword evidence="5 11" id="KW-0479">Metal-binding</keyword>
<evidence type="ECO:0000256" key="10">
    <source>
        <dbReference type="ARBA" id="ARBA00023014"/>
    </source>
</evidence>
<keyword evidence="2 11" id="KW-0813">Transport</keyword>
<comment type="similarity">
    <text evidence="1 11">Belongs to the PyrK family.</text>
</comment>
<dbReference type="SUPFAM" id="SSF52343">
    <property type="entry name" value="Ferredoxin reductase-like, C-terminal NADP-linked domain"/>
    <property type="match status" value="1"/>
</dbReference>
<keyword evidence="3 11" id="KW-0285">Flavoprotein</keyword>
<evidence type="ECO:0000259" key="12">
    <source>
        <dbReference type="PROSITE" id="PS51384"/>
    </source>
</evidence>
<dbReference type="PIRSF" id="PIRSF006816">
    <property type="entry name" value="Cyc3_hyd_g"/>
    <property type="match status" value="1"/>
</dbReference>
<evidence type="ECO:0000256" key="5">
    <source>
        <dbReference type="ARBA" id="ARBA00022723"/>
    </source>
</evidence>
<dbReference type="PROSITE" id="PS51384">
    <property type="entry name" value="FAD_FR"/>
    <property type="match status" value="1"/>
</dbReference>
<dbReference type="HAMAP" id="MF_01211">
    <property type="entry name" value="DHODB_Fe_S_bind"/>
    <property type="match status" value="1"/>
</dbReference>
<gene>
    <name evidence="11" type="primary">pyrK</name>
    <name evidence="13" type="ORF">SAMN04488081_0192</name>
</gene>
<feature type="binding site" evidence="11">
    <location>
        <begin position="49"/>
        <end position="52"/>
    </location>
    <ligand>
        <name>FAD</name>
        <dbReference type="ChEBI" id="CHEBI:57692"/>
    </ligand>
</feature>
<keyword evidence="9 11" id="KW-0408">Iron</keyword>
<evidence type="ECO:0000256" key="11">
    <source>
        <dbReference type="HAMAP-Rule" id="MF_01211"/>
    </source>
</evidence>
<dbReference type="SUPFAM" id="SSF63380">
    <property type="entry name" value="Riboflavin synthase domain-like"/>
    <property type="match status" value="1"/>
</dbReference>
<protein>
    <recommendedName>
        <fullName evidence="11">Dihydroorotate dehydrogenase B (NAD(+)), electron transfer subunit</fullName>
    </recommendedName>
    <alternativeName>
        <fullName evidence="11">Dihydroorotate oxidase B, electron transfer subunit</fullName>
    </alternativeName>
</protein>
<dbReference type="Gene3D" id="3.40.50.80">
    <property type="entry name" value="Nucleotide-binding domain of ferredoxin-NADP reductase (FNR) module"/>
    <property type="match status" value="1"/>
</dbReference>
<dbReference type="Gene3D" id="2.40.30.10">
    <property type="entry name" value="Translation factors"/>
    <property type="match status" value="1"/>
</dbReference>
<comment type="subunit">
    <text evidence="11">Heterotetramer of 2 PyrK and 2 PyrD type B subunits.</text>
</comment>
<feature type="binding site" evidence="11">
    <location>
        <position position="216"/>
    </location>
    <ligand>
        <name>[2Fe-2S] cluster</name>
        <dbReference type="ChEBI" id="CHEBI:190135"/>
    </ligand>
</feature>
<proteinExistence type="inferred from homology"/>
<dbReference type="InterPro" id="IPR017927">
    <property type="entry name" value="FAD-bd_FR_type"/>
</dbReference>
<sequence length="243" mass="26603">MQTYDMKVVNHREIAECTYEITLQTDVFFPAEPGQFVHILVDPPHQLRRPLSLASSSGREITVVYKTFGEGTRTLANKKRGETVNVLGPLGNGFTLPEQKKVMLVGGGVGVPPLLWLAKELHKNGKKVSAVLGFKSVNQVFYRREMEEYAEVTVVTDDGSSGEKGLVTKWLDPEADVYYACGPNPMLKALEAQLAIPGYNSMEERMGCAIGACFACTVETTDGGYVNVCKDGPVFPKGRVKLP</sequence>
<dbReference type="Pfam" id="PF00175">
    <property type="entry name" value="NAD_binding_1"/>
    <property type="match status" value="1"/>
</dbReference>
<reference evidence="13 14" key="1">
    <citation type="submission" date="2016-10" db="EMBL/GenBank/DDBJ databases">
        <authorList>
            <person name="Varghese N."/>
            <person name="Submissions S."/>
        </authorList>
    </citation>
    <scope>NUCLEOTIDE SEQUENCE [LARGE SCALE GENOMIC DNA]</scope>
    <source>
        <strain evidence="13 14">DSM 20748</strain>
    </source>
</reference>
<dbReference type="InterPro" id="IPR023455">
    <property type="entry name" value="Dihydroorotate_DHASE_ETsu"/>
</dbReference>
<evidence type="ECO:0000256" key="8">
    <source>
        <dbReference type="ARBA" id="ARBA00022982"/>
    </source>
</evidence>
<feature type="binding site" evidence="11">
    <location>
        <position position="208"/>
    </location>
    <ligand>
        <name>[2Fe-2S] cluster</name>
        <dbReference type="ChEBI" id="CHEBI:190135"/>
    </ligand>
</feature>
<keyword evidence="7 11" id="KW-0665">Pyrimidine biosynthesis</keyword>
<dbReference type="PANTHER" id="PTHR43513:SF3">
    <property type="entry name" value="DIHYDROOROTATE DEHYDROGENASE B (NAD(+)), ELECTRON TRANSFER SUBUNIT-RELATED"/>
    <property type="match status" value="1"/>
</dbReference>
<keyword evidence="6 11" id="KW-0274">FAD</keyword>
<comment type="cofactor">
    <cofactor evidence="11">
        <name>[2Fe-2S] cluster</name>
        <dbReference type="ChEBI" id="CHEBI:190135"/>
    </cofactor>
    <text evidence="11">Binds 1 [2Fe-2S] cluster per subunit.</text>
</comment>
<keyword evidence="10 11" id="KW-0411">Iron-sulfur</keyword>
<dbReference type="CDD" id="cd06218">
    <property type="entry name" value="DHOD_e_trans"/>
    <property type="match status" value="1"/>
</dbReference>
<dbReference type="InterPro" id="IPR019480">
    <property type="entry name" value="Dihydroorotate_DH_Fe-S-bd"/>
</dbReference>
<keyword evidence="8 11" id="KW-0249">Electron transport</keyword>
<dbReference type="EMBL" id="FNOS01000001">
    <property type="protein sequence ID" value="SDX33118.1"/>
    <property type="molecule type" value="Genomic_DNA"/>
</dbReference>
<evidence type="ECO:0000256" key="7">
    <source>
        <dbReference type="ARBA" id="ARBA00022975"/>
    </source>
</evidence>
<accession>A0A1H3AUM3</accession>